<sequence length="313" mass="33920">MVDIASQPGHSFTNGPGCHFGLGDHMRITSATLVIVTMLGLASPVSAQPEAAGEPTLLTSFDDVVTILERDAVSHQANAEQQFVTIPTRRNGFQGVMLIRWAASDGVLHFVQNLPLEVPDERHSDLAEAMVRLNHAYPVPGLGFNHVTKTAYFRMTVPIQPRGGLTDREMTTYFNYALQQAINLAPTVKAVIDGDVPPQQALAWFNEQQRKQLEFPAGRFETEVAGVTWTLELDGNGGAKLLRGGTAMVQSSYVTAGNRVTFSDTGGDLACESPGVYQWQSQSDGLQFSKLDDTCEGRSEILAAGAWTPVKSE</sequence>
<dbReference type="AlphaFoldDB" id="A0A517ZDE4"/>
<dbReference type="Proteomes" id="UP000320496">
    <property type="component" value="Chromosome"/>
</dbReference>
<name>A0A517ZDE4_9PLAN</name>
<dbReference type="KEGG" id="mri:Mal4_48460"/>
<accession>A0A517ZDE4</accession>
<dbReference type="Pfam" id="PF10722">
    <property type="entry name" value="YbjN"/>
    <property type="match status" value="1"/>
</dbReference>
<proteinExistence type="predicted"/>
<evidence type="ECO:0000313" key="2">
    <source>
        <dbReference type="Proteomes" id="UP000320496"/>
    </source>
</evidence>
<organism evidence="1 2">
    <name type="scientific">Maioricimonas rarisocia</name>
    <dbReference type="NCBI Taxonomy" id="2528026"/>
    <lineage>
        <taxon>Bacteria</taxon>
        <taxon>Pseudomonadati</taxon>
        <taxon>Planctomycetota</taxon>
        <taxon>Planctomycetia</taxon>
        <taxon>Planctomycetales</taxon>
        <taxon>Planctomycetaceae</taxon>
        <taxon>Maioricimonas</taxon>
    </lineage>
</organism>
<evidence type="ECO:0000313" key="1">
    <source>
        <dbReference type="EMBL" id="QDU40488.1"/>
    </source>
</evidence>
<reference evidence="1 2" key="1">
    <citation type="submission" date="2019-02" db="EMBL/GenBank/DDBJ databases">
        <title>Deep-cultivation of Planctomycetes and their phenomic and genomic characterization uncovers novel biology.</title>
        <authorList>
            <person name="Wiegand S."/>
            <person name="Jogler M."/>
            <person name="Boedeker C."/>
            <person name="Pinto D."/>
            <person name="Vollmers J."/>
            <person name="Rivas-Marin E."/>
            <person name="Kohn T."/>
            <person name="Peeters S.H."/>
            <person name="Heuer A."/>
            <person name="Rast P."/>
            <person name="Oberbeckmann S."/>
            <person name="Bunk B."/>
            <person name="Jeske O."/>
            <person name="Meyerdierks A."/>
            <person name="Storesund J.E."/>
            <person name="Kallscheuer N."/>
            <person name="Luecker S."/>
            <person name="Lage O.M."/>
            <person name="Pohl T."/>
            <person name="Merkel B.J."/>
            <person name="Hornburger P."/>
            <person name="Mueller R.-W."/>
            <person name="Bruemmer F."/>
            <person name="Labrenz M."/>
            <person name="Spormann A.M."/>
            <person name="Op den Camp H."/>
            <person name="Overmann J."/>
            <person name="Amann R."/>
            <person name="Jetten M.S.M."/>
            <person name="Mascher T."/>
            <person name="Medema M.H."/>
            <person name="Devos D.P."/>
            <person name="Kaster A.-K."/>
            <person name="Ovreas L."/>
            <person name="Rohde M."/>
            <person name="Galperin M.Y."/>
            <person name="Jogler C."/>
        </authorList>
    </citation>
    <scope>NUCLEOTIDE SEQUENCE [LARGE SCALE GENOMIC DNA]</scope>
    <source>
        <strain evidence="1 2">Mal4</strain>
    </source>
</reference>
<keyword evidence="2" id="KW-1185">Reference proteome</keyword>
<protein>
    <submittedName>
        <fullName evidence="1">Uncharacterized protein</fullName>
    </submittedName>
</protein>
<gene>
    <name evidence="1" type="ORF">Mal4_48460</name>
</gene>
<dbReference type="InterPro" id="IPR019660">
    <property type="entry name" value="Put_sensory_transdc_reg_YbjN"/>
</dbReference>
<dbReference type="EMBL" id="CP036275">
    <property type="protein sequence ID" value="QDU40488.1"/>
    <property type="molecule type" value="Genomic_DNA"/>
</dbReference>